<evidence type="ECO:0000313" key="1">
    <source>
        <dbReference type="EMBL" id="KAF3539797.1"/>
    </source>
</evidence>
<name>A0A8S9QCC1_BRACR</name>
<sequence length="85" mass="9784">MLEKNLTEYEQQLGSWQEPPNLFFASSYSFSEALNHAQSGILIGVDLLFIGERVLSELHEQSLATEFNRSDKDLELRKHTLRSTQ</sequence>
<accession>A0A8S9QCC1</accession>
<reference evidence="1" key="1">
    <citation type="submission" date="2019-12" db="EMBL/GenBank/DDBJ databases">
        <title>Genome sequencing and annotation of Brassica cretica.</title>
        <authorList>
            <person name="Studholme D.J."/>
            <person name="Sarris P."/>
        </authorList>
    </citation>
    <scope>NUCLEOTIDE SEQUENCE</scope>
    <source>
        <strain evidence="1">PFS-109/04</strain>
        <tissue evidence="1">Leaf</tissue>
    </source>
</reference>
<dbReference type="Proteomes" id="UP000712600">
    <property type="component" value="Unassembled WGS sequence"/>
</dbReference>
<evidence type="ECO:0000313" key="2">
    <source>
        <dbReference type="Proteomes" id="UP000712600"/>
    </source>
</evidence>
<dbReference type="AlphaFoldDB" id="A0A8S9QCC1"/>
<dbReference type="EMBL" id="QGKX02001290">
    <property type="protein sequence ID" value="KAF3539797.1"/>
    <property type="molecule type" value="Genomic_DNA"/>
</dbReference>
<organism evidence="1 2">
    <name type="scientific">Brassica cretica</name>
    <name type="common">Mustard</name>
    <dbReference type="NCBI Taxonomy" id="69181"/>
    <lineage>
        <taxon>Eukaryota</taxon>
        <taxon>Viridiplantae</taxon>
        <taxon>Streptophyta</taxon>
        <taxon>Embryophyta</taxon>
        <taxon>Tracheophyta</taxon>
        <taxon>Spermatophyta</taxon>
        <taxon>Magnoliopsida</taxon>
        <taxon>eudicotyledons</taxon>
        <taxon>Gunneridae</taxon>
        <taxon>Pentapetalae</taxon>
        <taxon>rosids</taxon>
        <taxon>malvids</taxon>
        <taxon>Brassicales</taxon>
        <taxon>Brassicaceae</taxon>
        <taxon>Brassiceae</taxon>
        <taxon>Brassica</taxon>
    </lineage>
</organism>
<proteinExistence type="predicted"/>
<comment type="caution">
    <text evidence="1">The sequence shown here is derived from an EMBL/GenBank/DDBJ whole genome shotgun (WGS) entry which is preliminary data.</text>
</comment>
<protein>
    <submittedName>
        <fullName evidence="1">Uncharacterized protein</fullName>
    </submittedName>
</protein>
<gene>
    <name evidence="1" type="ORF">F2Q69_00024216</name>
</gene>